<reference evidence="1" key="2">
    <citation type="journal article" date="2015" name="Data Brief">
        <title>Shoot transcriptome of the giant reed, Arundo donax.</title>
        <authorList>
            <person name="Barrero R.A."/>
            <person name="Guerrero F.D."/>
            <person name="Moolhuijzen P."/>
            <person name="Goolsby J.A."/>
            <person name="Tidwell J."/>
            <person name="Bellgard S.E."/>
            <person name="Bellgard M.I."/>
        </authorList>
    </citation>
    <scope>NUCLEOTIDE SEQUENCE</scope>
    <source>
        <tissue evidence="1">Shoot tissue taken approximately 20 cm above the soil surface</tissue>
    </source>
</reference>
<protein>
    <submittedName>
        <fullName evidence="1">Uncharacterized protein</fullName>
    </submittedName>
</protein>
<name>A0A0A8YB61_ARUDO</name>
<dbReference type="EMBL" id="GBRH01274664">
    <property type="protein sequence ID" value="JAD23231.1"/>
    <property type="molecule type" value="Transcribed_RNA"/>
</dbReference>
<sequence length="34" mass="3791">MRSSECLQNYIPLNNNLQITADGILIRNLCSAVL</sequence>
<evidence type="ECO:0000313" key="1">
    <source>
        <dbReference type="EMBL" id="JAD23231.1"/>
    </source>
</evidence>
<organism evidence="1">
    <name type="scientific">Arundo donax</name>
    <name type="common">Giant reed</name>
    <name type="synonym">Donax arundinaceus</name>
    <dbReference type="NCBI Taxonomy" id="35708"/>
    <lineage>
        <taxon>Eukaryota</taxon>
        <taxon>Viridiplantae</taxon>
        <taxon>Streptophyta</taxon>
        <taxon>Embryophyta</taxon>
        <taxon>Tracheophyta</taxon>
        <taxon>Spermatophyta</taxon>
        <taxon>Magnoliopsida</taxon>
        <taxon>Liliopsida</taxon>
        <taxon>Poales</taxon>
        <taxon>Poaceae</taxon>
        <taxon>PACMAD clade</taxon>
        <taxon>Arundinoideae</taxon>
        <taxon>Arundineae</taxon>
        <taxon>Arundo</taxon>
    </lineage>
</organism>
<dbReference type="AlphaFoldDB" id="A0A0A8YB61"/>
<accession>A0A0A8YB61</accession>
<proteinExistence type="predicted"/>
<reference evidence="1" key="1">
    <citation type="submission" date="2014-09" db="EMBL/GenBank/DDBJ databases">
        <authorList>
            <person name="Magalhaes I.L.F."/>
            <person name="Oliveira U."/>
            <person name="Santos F.R."/>
            <person name="Vidigal T.H.D.A."/>
            <person name="Brescovit A.D."/>
            <person name="Santos A.J."/>
        </authorList>
    </citation>
    <scope>NUCLEOTIDE SEQUENCE</scope>
    <source>
        <tissue evidence="1">Shoot tissue taken approximately 20 cm above the soil surface</tissue>
    </source>
</reference>